<dbReference type="STRING" id="80854.MVIS_1034"/>
<accession>A0A090IAM1</accession>
<dbReference type="InterPro" id="IPR036291">
    <property type="entry name" value="NAD(P)-bd_dom_sf"/>
</dbReference>
<dbReference type="KEGG" id="mvs:MVIS_1034"/>
<dbReference type="PANTHER" id="PTHR11695:SF294">
    <property type="entry name" value="RETICULON-4-INTERACTING PROTEIN 1, MITOCHONDRIAL"/>
    <property type="match status" value="1"/>
</dbReference>
<dbReference type="InterPro" id="IPR002364">
    <property type="entry name" value="Quin_OxRdtase/zeta-crystal_CS"/>
</dbReference>
<dbReference type="SMART" id="SM00829">
    <property type="entry name" value="PKS_ER"/>
    <property type="match status" value="1"/>
</dbReference>
<dbReference type="PATRIC" id="fig|80854.5.peg.1094"/>
<dbReference type="Proteomes" id="UP000183794">
    <property type="component" value="Unassembled WGS sequence"/>
</dbReference>
<gene>
    <name evidence="2" type="ORF">NVI5450_4531</name>
</gene>
<organism evidence="2 3">
    <name type="scientific">Moritella viscosa</name>
    <dbReference type="NCBI Taxonomy" id="80854"/>
    <lineage>
        <taxon>Bacteria</taxon>
        <taxon>Pseudomonadati</taxon>
        <taxon>Pseudomonadota</taxon>
        <taxon>Gammaproteobacteria</taxon>
        <taxon>Alteromonadales</taxon>
        <taxon>Moritellaceae</taxon>
        <taxon>Moritella</taxon>
    </lineage>
</organism>
<evidence type="ECO:0000313" key="2">
    <source>
        <dbReference type="EMBL" id="SGZ17504.1"/>
    </source>
</evidence>
<sequence length="311" mass="34065">MKTNPLMKAVRIHEYGGQHTLRTEQITLPEITADEVLIEVVNTSVNPVDWKVREGWLADEDLHQLPLTLGWDIAGRISQVGENINNFKVGDEVYSFSDLTRDGAYAEFVAVDARAVSYKPKTISFAQAAAVPLTSLTAWQAIYDVSQLSAGDSVLIHGASGGVGSFAVQFAKQLGANVTAVASAANHDYLRELGADNMVDYKTPDYLTTLGTFDVVFDIIDNDVAGIYDKVSAKGKYITTLKDHYIAEKFTFKHARVMVMPNGEHLTKIGALIDNNEIQVPAISEMPFEQIAQAHALSETEHVRGKIVINI</sequence>
<dbReference type="GO" id="GO:0008270">
    <property type="term" value="F:zinc ion binding"/>
    <property type="evidence" value="ECO:0007669"/>
    <property type="project" value="InterPro"/>
</dbReference>
<dbReference type="OrthoDB" id="9785812at2"/>
<dbReference type="RefSeq" id="WP_045109418.1">
    <property type="nucleotide sequence ID" value="NZ_CAWRBC010000115.1"/>
</dbReference>
<dbReference type="Pfam" id="PF08240">
    <property type="entry name" value="ADH_N"/>
    <property type="match status" value="1"/>
</dbReference>
<dbReference type="PANTHER" id="PTHR11695">
    <property type="entry name" value="ALCOHOL DEHYDROGENASE RELATED"/>
    <property type="match status" value="1"/>
</dbReference>
<proteinExistence type="predicted"/>
<dbReference type="SUPFAM" id="SSF51735">
    <property type="entry name" value="NAD(P)-binding Rossmann-fold domains"/>
    <property type="match status" value="1"/>
</dbReference>
<name>A0A090IAM1_9GAMM</name>
<dbReference type="CDD" id="cd05289">
    <property type="entry name" value="MDR_like_2"/>
    <property type="match status" value="1"/>
</dbReference>
<dbReference type="InterPro" id="IPR011032">
    <property type="entry name" value="GroES-like_sf"/>
</dbReference>
<dbReference type="InterPro" id="IPR050700">
    <property type="entry name" value="YIM1/Zinc_Alcohol_DH_Fams"/>
</dbReference>
<dbReference type="EMBL" id="FPLD01000131">
    <property type="protein sequence ID" value="SGZ17504.1"/>
    <property type="molecule type" value="Genomic_DNA"/>
</dbReference>
<dbReference type="SUPFAM" id="SSF50129">
    <property type="entry name" value="GroES-like"/>
    <property type="match status" value="1"/>
</dbReference>
<dbReference type="PROSITE" id="PS01162">
    <property type="entry name" value="QOR_ZETA_CRYSTAL"/>
    <property type="match status" value="1"/>
</dbReference>
<dbReference type="GO" id="GO:0016491">
    <property type="term" value="F:oxidoreductase activity"/>
    <property type="evidence" value="ECO:0007669"/>
    <property type="project" value="UniProtKB-KW"/>
</dbReference>
<dbReference type="InterPro" id="IPR013154">
    <property type="entry name" value="ADH-like_N"/>
</dbReference>
<dbReference type="Gene3D" id="3.90.180.10">
    <property type="entry name" value="Medium-chain alcohol dehydrogenases, catalytic domain"/>
    <property type="match status" value="1"/>
</dbReference>
<evidence type="ECO:0000313" key="3">
    <source>
        <dbReference type="Proteomes" id="UP000183794"/>
    </source>
</evidence>
<dbReference type="InterPro" id="IPR020843">
    <property type="entry name" value="ER"/>
</dbReference>
<dbReference type="AlphaFoldDB" id="A0A090IAM1"/>
<keyword evidence="1" id="KW-0560">Oxidoreductase</keyword>
<evidence type="ECO:0000256" key="1">
    <source>
        <dbReference type="ARBA" id="ARBA00023002"/>
    </source>
</evidence>
<protein>
    <submittedName>
        <fullName evidence="2">Uncharacterized protein</fullName>
    </submittedName>
</protein>
<dbReference type="Gene3D" id="3.40.50.720">
    <property type="entry name" value="NAD(P)-binding Rossmann-like Domain"/>
    <property type="match status" value="1"/>
</dbReference>
<reference evidence="2 3" key="1">
    <citation type="submission" date="2016-11" db="EMBL/GenBank/DDBJ databases">
        <authorList>
            <person name="Jaros S."/>
            <person name="Januszkiewicz K."/>
            <person name="Wedrychowicz H."/>
        </authorList>
    </citation>
    <scope>NUCLEOTIDE SEQUENCE [LARGE SCALE GENOMIC DNA]</scope>
    <source>
        <strain evidence="2">NVI 5450</strain>
    </source>
</reference>
<dbReference type="Pfam" id="PF13602">
    <property type="entry name" value="ADH_zinc_N_2"/>
    <property type="match status" value="1"/>
</dbReference>
<dbReference type="HOGENOM" id="CLU_026673_3_3_6"/>